<comment type="function">
    <text evidence="5">Involved in transvection phenomena (= synapsis-dependent gene expression), where the synaptic pairing of chromosomes carrying genes with which zeste interacts influences the expression of these genes. Zeste binds to DNA and stimulates transcription from a nearby promoter.</text>
</comment>
<dbReference type="PANTHER" id="PTHR21411:SF0">
    <property type="entry name" value="REGULATORY PROTEIN ZESTE"/>
    <property type="match status" value="1"/>
</dbReference>
<keyword evidence="3" id="KW-0805">Transcription regulation</keyword>
<dbReference type="EMBL" id="QKKF02020306">
    <property type="protein sequence ID" value="RZF39230.1"/>
    <property type="molecule type" value="Genomic_DNA"/>
</dbReference>
<dbReference type="Proteomes" id="UP000291343">
    <property type="component" value="Unassembled WGS sequence"/>
</dbReference>
<keyword evidence="4" id="KW-0804">Transcription</keyword>
<dbReference type="InParanoid" id="A0A482X1J5"/>
<evidence type="ECO:0000259" key="7">
    <source>
        <dbReference type="Pfam" id="PF13873"/>
    </source>
</evidence>
<dbReference type="OrthoDB" id="6628530at2759"/>
<dbReference type="STRING" id="195883.A0A482X1J5"/>
<dbReference type="Pfam" id="PF13873">
    <property type="entry name" value="Myb_DNA-bind_5"/>
    <property type="match status" value="1"/>
</dbReference>
<evidence type="ECO:0000256" key="2">
    <source>
        <dbReference type="ARBA" id="ARBA00016807"/>
    </source>
</evidence>
<feature type="region of interest" description="Disordered" evidence="6">
    <location>
        <begin position="180"/>
        <end position="201"/>
    </location>
</feature>
<comment type="subunit">
    <text evidence="1">Self-associates forming complexes of several hundred monomers.</text>
</comment>
<evidence type="ECO:0000313" key="9">
    <source>
        <dbReference type="Proteomes" id="UP000291343"/>
    </source>
</evidence>
<dbReference type="InterPro" id="IPR028002">
    <property type="entry name" value="Myb_DNA-bind_5"/>
</dbReference>
<feature type="domain" description="Myb/SANT-like DNA-binding" evidence="7">
    <location>
        <begin position="8"/>
        <end position="85"/>
    </location>
</feature>
<evidence type="ECO:0000313" key="8">
    <source>
        <dbReference type="EMBL" id="RZF39230.1"/>
    </source>
</evidence>
<feature type="region of interest" description="Disordered" evidence="6">
    <location>
        <begin position="128"/>
        <end position="162"/>
    </location>
</feature>
<reference evidence="8 9" key="1">
    <citation type="journal article" date="2017" name="Gigascience">
        <title>Genome sequence of the small brown planthopper, Laodelphax striatellus.</title>
        <authorList>
            <person name="Zhu J."/>
            <person name="Jiang F."/>
            <person name="Wang X."/>
            <person name="Yang P."/>
            <person name="Bao Y."/>
            <person name="Zhao W."/>
            <person name="Wang W."/>
            <person name="Lu H."/>
            <person name="Wang Q."/>
            <person name="Cui N."/>
            <person name="Li J."/>
            <person name="Chen X."/>
            <person name="Luo L."/>
            <person name="Yu J."/>
            <person name="Kang L."/>
            <person name="Cui F."/>
        </authorList>
    </citation>
    <scope>NUCLEOTIDE SEQUENCE [LARGE SCALE GENOMIC DNA]</scope>
    <source>
        <strain evidence="8">Lst14</strain>
    </source>
</reference>
<protein>
    <recommendedName>
        <fullName evidence="2">Regulatory protein zeste</fullName>
    </recommendedName>
</protein>
<organism evidence="8 9">
    <name type="scientific">Laodelphax striatellus</name>
    <name type="common">Small brown planthopper</name>
    <name type="synonym">Delphax striatella</name>
    <dbReference type="NCBI Taxonomy" id="195883"/>
    <lineage>
        <taxon>Eukaryota</taxon>
        <taxon>Metazoa</taxon>
        <taxon>Ecdysozoa</taxon>
        <taxon>Arthropoda</taxon>
        <taxon>Hexapoda</taxon>
        <taxon>Insecta</taxon>
        <taxon>Pterygota</taxon>
        <taxon>Neoptera</taxon>
        <taxon>Paraneoptera</taxon>
        <taxon>Hemiptera</taxon>
        <taxon>Auchenorrhyncha</taxon>
        <taxon>Fulgoroidea</taxon>
        <taxon>Delphacidae</taxon>
        <taxon>Criomorphinae</taxon>
        <taxon>Laodelphax</taxon>
    </lineage>
</organism>
<accession>A0A482X1J5</accession>
<evidence type="ECO:0000256" key="5">
    <source>
        <dbReference type="ARBA" id="ARBA00025466"/>
    </source>
</evidence>
<gene>
    <name evidence="8" type="ORF">LSTR_LSTR010324</name>
</gene>
<keyword evidence="9" id="KW-1185">Reference proteome</keyword>
<dbReference type="SMR" id="A0A482X1J5"/>
<dbReference type="AlphaFoldDB" id="A0A482X1J5"/>
<name>A0A482X1J5_LAOST</name>
<proteinExistence type="predicted"/>
<comment type="caution">
    <text evidence="8">The sequence shown here is derived from an EMBL/GenBank/DDBJ whole genome shotgun (WGS) entry which is preliminary data.</text>
</comment>
<dbReference type="PANTHER" id="PTHR21411">
    <property type="entry name" value="APONTIC"/>
    <property type="match status" value="1"/>
</dbReference>
<evidence type="ECO:0000256" key="3">
    <source>
        <dbReference type="ARBA" id="ARBA00023015"/>
    </source>
</evidence>
<evidence type="ECO:0000256" key="6">
    <source>
        <dbReference type="SAM" id="MobiDB-lite"/>
    </source>
</evidence>
<evidence type="ECO:0000256" key="1">
    <source>
        <dbReference type="ARBA" id="ARBA00011764"/>
    </source>
</evidence>
<sequence length="342" mass="40300">MSEARKNRGTNFTSRERHLLVRLVSGRTEVIENKKTDNVSIRRKEIAWMEVAEEFNGHAAVSVRTVKQLRNCYENSKRRLKKKMLEDKIDFHSVNVDGEIPSNLDIETDNQLMSIMREQADPLHMVCENESSNQDDPAPANNDSEEEDDEMDSEIMESSTLTNRNDDVIILNNIEPIVTIAGGEEESEPSPSHAGGKWRERNRQHLRRLKYLKAAKSRDNMASLINERRSVLQEELQMLREKHAEEMLILKMKKENEEQMVREKHAEEMYILKMKKENEEKMLREKHAEEMLILKMKKENEQQMLREKHAEEMLILKMKKENELLRKKALESQIESYKTDRV</sequence>
<evidence type="ECO:0000256" key="4">
    <source>
        <dbReference type="ARBA" id="ARBA00023163"/>
    </source>
</evidence>
<feature type="compositionally biased region" description="Acidic residues" evidence="6">
    <location>
        <begin position="143"/>
        <end position="155"/>
    </location>
</feature>